<dbReference type="OrthoDB" id="6158857at2759"/>
<keyword evidence="9" id="KW-1185">Reference proteome</keyword>
<evidence type="ECO:0000313" key="8">
    <source>
        <dbReference type="EMBL" id="PVD19697.1"/>
    </source>
</evidence>
<comment type="similarity">
    <text evidence="1">Belongs to the glycosyl hydrolase 10 (cellulase F) family.</text>
</comment>
<sequence>MDFSVVCSKCGIVVIILAVIAILLWAFLPRGGGGKEDEGKGGGGDVVKTNILMNPSFEDDLYGTWDNKSFWVDRVAEDVVHGNFALRAWNRFTVPSNVPQSALDVQIRLKKHSFVFGVRANDANFRAKDYTYYRNLVFSWFNTITINSINWKYNAGNETNPNYSKALSAIDVVRANGLKVRAHCIHRDTPDNIPNWVTALKGQELRDTVDFHIQQMVNLTRGKLFHWCVMNEHLQGMWYEERLQDPNITKNIFKYYNQQNPDAKAFLNDFTGVTAGGNTQLRLDYLSRAGVELFMTEFDLAWPDVVQRADWHEDAMRVFYAHPGLHGAAIWNARARSASGLPSQKEWTTNVNRNLGDGLTFKVRAFQGDYEVIVRRSGVAVQIVNFTLGTTDIEQQIEITSSTEPVTVTETPDYLPMCRSHRAQASLGSTNTTTTDTTMVCHTVVSAVSGKQENDNVSVTCEAGEVMTGCTSLHGNKEWTRMGERIVFNNSVPVCTAYNGRNSPAGVTAEARCCKVSGLTCDYRVAGPSSAFDGAQAEARCPANTQPLGCSSFSQYPDMDGVYPDKTENSCIAQSGEPAFTNPAERSGSIVSAACCSAPNLTCIVVMSVNSSSLVYGDSVSVTCPTGVMVSCSYWAVSGKSAGATILSDGRTDKCVTYMGANMPAGTSGTIARAHLTAASATAAADYGYQVRHHPGSG</sequence>
<evidence type="ECO:0000256" key="1">
    <source>
        <dbReference type="ARBA" id="ARBA00007495"/>
    </source>
</evidence>
<evidence type="ECO:0000256" key="5">
    <source>
        <dbReference type="SAM" id="Phobius"/>
    </source>
</evidence>
<name>A0A2T7NET6_POMCA</name>
<dbReference type="Gene3D" id="3.20.20.80">
    <property type="entry name" value="Glycosidases"/>
    <property type="match status" value="2"/>
</dbReference>
<dbReference type="Gene3D" id="2.60.120.690">
    <property type="entry name" value="Proprotein convertase subtilisin/kexin type 9"/>
    <property type="match status" value="1"/>
</dbReference>
<dbReference type="EMBL" id="PZQS01000013">
    <property type="protein sequence ID" value="PVD19697.1"/>
    <property type="molecule type" value="Genomic_DNA"/>
</dbReference>
<dbReference type="PANTHER" id="PTHR31490">
    <property type="entry name" value="GLYCOSYL HYDROLASE"/>
    <property type="match status" value="1"/>
</dbReference>
<evidence type="ECO:0000259" key="7">
    <source>
        <dbReference type="Pfam" id="PF18459"/>
    </source>
</evidence>
<comment type="caution">
    <text evidence="8">The sequence shown here is derived from an EMBL/GenBank/DDBJ whole genome shotgun (WGS) entry which is preliminary data.</text>
</comment>
<dbReference type="InterPro" id="IPR017853">
    <property type="entry name" value="GH"/>
</dbReference>
<dbReference type="Pfam" id="PF00331">
    <property type="entry name" value="Glyco_hydro_10"/>
    <property type="match status" value="1"/>
</dbReference>
<organism evidence="8 9">
    <name type="scientific">Pomacea canaliculata</name>
    <name type="common">Golden apple snail</name>
    <dbReference type="NCBI Taxonomy" id="400727"/>
    <lineage>
        <taxon>Eukaryota</taxon>
        <taxon>Metazoa</taxon>
        <taxon>Spiralia</taxon>
        <taxon>Lophotrochozoa</taxon>
        <taxon>Mollusca</taxon>
        <taxon>Gastropoda</taxon>
        <taxon>Caenogastropoda</taxon>
        <taxon>Architaenioglossa</taxon>
        <taxon>Ampullarioidea</taxon>
        <taxon>Ampullariidae</taxon>
        <taxon>Pomacea</taxon>
    </lineage>
</organism>
<feature type="transmembrane region" description="Helical" evidence="5">
    <location>
        <begin position="12"/>
        <end position="28"/>
    </location>
</feature>
<dbReference type="Pfam" id="PF18459">
    <property type="entry name" value="PCSK9_C1"/>
    <property type="match status" value="1"/>
</dbReference>
<dbReference type="GO" id="GO:0031176">
    <property type="term" value="F:endo-1,4-beta-xylanase activity"/>
    <property type="evidence" value="ECO:0007669"/>
    <property type="project" value="UniProtKB-ARBA"/>
</dbReference>
<evidence type="ECO:0000256" key="3">
    <source>
        <dbReference type="ARBA" id="ARBA00023277"/>
    </source>
</evidence>
<accession>A0A2T7NET6</accession>
<dbReference type="SUPFAM" id="SSF51445">
    <property type="entry name" value="(Trans)glycosidases"/>
    <property type="match status" value="1"/>
</dbReference>
<dbReference type="AlphaFoldDB" id="A0A2T7NET6"/>
<dbReference type="PANTHER" id="PTHR31490:SF1">
    <property type="entry name" value="ENDO-1,4-BETA-XYLANASE 1"/>
    <property type="match status" value="1"/>
</dbReference>
<dbReference type="InterPro" id="IPR044846">
    <property type="entry name" value="GH10"/>
</dbReference>
<feature type="domain" description="GH10" evidence="6">
    <location>
        <begin position="111"/>
        <end position="270"/>
    </location>
</feature>
<evidence type="ECO:0000256" key="2">
    <source>
        <dbReference type="ARBA" id="ARBA00022801"/>
    </source>
</evidence>
<evidence type="ECO:0000256" key="4">
    <source>
        <dbReference type="ARBA" id="ARBA00023326"/>
    </source>
</evidence>
<gene>
    <name evidence="8" type="ORF">C0Q70_20188</name>
</gene>
<keyword evidence="5" id="KW-1133">Transmembrane helix</keyword>
<feature type="domain" description="Proprotein convertase subtilisin/kexin type 9 C-terminal" evidence="7">
    <location>
        <begin position="434"/>
        <end position="516"/>
    </location>
</feature>
<proteinExistence type="inferred from homology"/>
<keyword evidence="5" id="KW-0472">Membrane</keyword>
<dbReference type="GO" id="GO:0000272">
    <property type="term" value="P:polysaccharide catabolic process"/>
    <property type="evidence" value="ECO:0007669"/>
    <property type="project" value="UniProtKB-KW"/>
</dbReference>
<dbReference type="InterPro" id="IPR001000">
    <property type="entry name" value="GH10_dom"/>
</dbReference>
<dbReference type="InterPro" id="IPR041254">
    <property type="entry name" value="PCSK9_C1"/>
</dbReference>
<protein>
    <recommendedName>
        <fullName evidence="10">GH10 domain-containing protein</fullName>
    </recommendedName>
</protein>
<evidence type="ECO:0000259" key="6">
    <source>
        <dbReference type="Pfam" id="PF00331"/>
    </source>
</evidence>
<keyword evidence="5" id="KW-0812">Transmembrane</keyword>
<keyword evidence="2" id="KW-0378">Hydrolase</keyword>
<evidence type="ECO:0008006" key="10">
    <source>
        <dbReference type="Google" id="ProtNLM"/>
    </source>
</evidence>
<reference evidence="8 9" key="1">
    <citation type="submission" date="2018-04" db="EMBL/GenBank/DDBJ databases">
        <title>The genome of golden apple snail Pomacea canaliculata provides insight into stress tolerance and invasive adaptation.</title>
        <authorList>
            <person name="Liu C."/>
            <person name="Liu B."/>
            <person name="Ren Y."/>
            <person name="Zhang Y."/>
            <person name="Wang H."/>
            <person name="Li S."/>
            <person name="Jiang F."/>
            <person name="Yin L."/>
            <person name="Zhang G."/>
            <person name="Qian W."/>
            <person name="Fan W."/>
        </authorList>
    </citation>
    <scope>NUCLEOTIDE SEQUENCE [LARGE SCALE GENOMIC DNA]</scope>
    <source>
        <strain evidence="8">SZHN2017</strain>
        <tissue evidence="8">Muscle</tissue>
    </source>
</reference>
<evidence type="ECO:0000313" key="9">
    <source>
        <dbReference type="Proteomes" id="UP000245119"/>
    </source>
</evidence>
<dbReference type="Proteomes" id="UP000245119">
    <property type="component" value="Linkage Group LG13"/>
</dbReference>
<keyword evidence="3" id="KW-0119">Carbohydrate metabolism</keyword>
<keyword evidence="4" id="KW-0624">Polysaccharide degradation</keyword>